<accession>A0ABT6M9R2</accession>
<organism evidence="2 3">
    <name type="scientific">Prescottella agglutinans</name>
    <dbReference type="NCBI Taxonomy" id="1644129"/>
    <lineage>
        <taxon>Bacteria</taxon>
        <taxon>Bacillati</taxon>
        <taxon>Actinomycetota</taxon>
        <taxon>Actinomycetes</taxon>
        <taxon>Mycobacteriales</taxon>
        <taxon>Nocardiaceae</taxon>
        <taxon>Prescottella</taxon>
    </lineage>
</organism>
<comment type="caution">
    <text evidence="2">The sequence shown here is derived from an EMBL/GenBank/DDBJ whole genome shotgun (WGS) entry which is preliminary data.</text>
</comment>
<sequence>MQIRLAAVFGLLLIVAGSALWLFARDAEFFWFRGGPLGVVLVVVGAIDVVSARRTGSSGR</sequence>
<evidence type="ECO:0000313" key="3">
    <source>
        <dbReference type="Proteomes" id="UP001160334"/>
    </source>
</evidence>
<name>A0ABT6M9R2_9NOCA</name>
<evidence type="ECO:0000256" key="1">
    <source>
        <dbReference type="SAM" id="Phobius"/>
    </source>
</evidence>
<keyword evidence="1" id="KW-1133">Transmembrane helix</keyword>
<dbReference type="EMBL" id="JARXVC010000003">
    <property type="protein sequence ID" value="MDH6280625.1"/>
    <property type="molecule type" value="Genomic_DNA"/>
</dbReference>
<proteinExistence type="predicted"/>
<feature type="transmembrane region" description="Helical" evidence="1">
    <location>
        <begin position="30"/>
        <end position="50"/>
    </location>
</feature>
<feature type="transmembrane region" description="Helical" evidence="1">
    <location>
        <begin position="5"/>
        <end position="24"/>
    </location>
</feature>
<keyword evidence="1" id="KW-0472">Membrane</keyword>
<dbReference type="Proteomes" id="UP001160334">
    <property type="component" value="Unassembled WGS sequence"/>
</dbReference>
<keyword evidence="3" id="KW-1185">Reference proteome</keyword>
<protein>
    <submittedName>
        <fullName evidence="2">Uncharacterized membrane protein YbhN (UPF0104 family)</fullName>
    </submittedName>
</protein>
<evidence type="ECO:0000313" key="2">
    <source>
        <dbReference type="EMBL" id="MDH6280625.1"/>
    </source>
</evidence>
<gene>
    <name evidence="2" type="ORF">M2280_001837</name>
</gene>
<reference evidence="2 3" key="1">
    <citation type="submission" date="2023-04" db="EMBL/GenBank/DDBJ databases">
        <title>Forest soil microbial communities from Buena Vista Peninsula, Colon Province, Panama.</title>
        <authorList>
            <person name="Bouskill N."/>
        </authorList>
    </citation>
    <scope>NUCLEOTIDE SEQUENCE [LARGE SCALE GENOMIC DNA]</scope>
    <source>
        <strain evidence="2 3">CFH S0262</strain>
    </source>
</reference>
<dbReference type="RefSeq" id="WP_280759948.1">
    <property type="nucleotide sequence ID" value="NZ_JARXVC010000003.1"/>
</dbReference>
<keyword evidence="1" id="KW-0812">Transmembrane</keyword>